<dbReference type="Gramene" id="FCD_00025569-RA">
    <property type="protein sequence ID" value="FCD_00025569-RA:cds"/>
    <property type="gene ID" value="FCD_00025569"/>
</dbReference>
<proteinExistence type="predicted"/>
<evidence type="ECO:0000256" key="1">
    <source>
        <dbReference type="SAM" id="MobiDB-lite"/>
    </source>
</evidence>
<dbReference type="EMBL" id="BTGU01000031">
    <property type="protein sequence ID" value="GMN49630.1"/>
    <property type="molecule type" value="Genomic_DNA"/>
</dbReference>
<feature type="region of interest" description="Disordered" evidence="1">
    <location>
        <begin position="111"/>
        <end position="142"/>
    </location>
</feature>
<dbReference type="AlphaFoldDB" id="A0AA88D9L3"/>
<reference evidence="2" key="1">
    <citation type="submission" date="2023-07" db="EMBL/GenBank/DDBJ databases">
        <title>draft genome sequence of fig (Ficus carica).</title>
        <authorList>
            <person name="Takahashi T."/>
            <person name="Nishimura K."/>
        </authorList>
    </citation>
    <scope>NUCLEOTIDE SEQUENCE</scope>
</reference>
<gene>
    <name evidence="2" type="ORF">TIFTF001_018786</name>
</gene>
<protein>
    <submittedName>
        <fullName evidence="2">Uncharacterized protein</fullName>
    </submittedName>
</protein>
<keyword evidence="3" id="KW-1185">Reference proteome</keyword>
<feature type="compositionally biased region" description="Acidic residues" evidence="1">
    <location>
        <begin position="127"/>
        <end position="142"/>
    </location>
</feature>
<evidence type="ECO:0000313" key="2">
    <source>
        <dbReference type="EMBL" id="GMN49630.1"/>
    </source>
</evidence>
<name>A0AA88D9L3_FICCA</name>
<comment type="caution">
    <text evidence="2">The sequence shown here is derived from an EMBL/GenBank/DDBJ whole genome shotgun (WGS) entry which is preliminary data.</text>
</comment>
<sequence length="142" mass="15884">MWYLCENYHDNHDATEASFEFSIENFDWGPFFDFGSYTVKECGIRMLYLHDAEEFGINKCVPGEPDAVTKELELSVSDNNVDCDFDGQHSKRVGISCKSSLWPSLLITAGSSDTEDSINSDVKITEDETSDVDDGINSDDSN</sequence>
<evidence type="ECO:0000313" key="3">
    <source>
        <dbReference type="Proteomes" id="UP001187192"/>
    </source>
</evidence>
<dbReference type="Proteomes" id="UP001187192">
    <property type="component" value="Unassembled WGS sequence"/>
</dbReference>
<accession>A0AA88D9L3</accession>
<organism evidence="2 3">
    <name type="scientific">Ficus carica</name>
    <name type="common">Common fig</name>
    <dbReference type="NCBI Taxonomy" id="3494"/>
    <lineage>
        <taxon>Eukaryota</taxon>
        <taxon>Viridiplantae</taxon>
        <taxon>Streptophyta</taxon>
        <taxon>Embryophyta</taxon>
        <taxon>Tracheophyta</taxon>
        <taxon>Spermatophyta</taxon>
        <taxon>Magnoliopsida</taxon>
        <taxon>eudicotyledons</taxon>
        <taxon>Gunneridae</taxon>
        <taxon>Pentapetalae</taxon>
        <taxon>rosids</taxon>
        <taxon>fabids</taxon>
        <taxon>Rosales</taxon>
        <taxon>Moraceae</taxon>
        <taxon>Ficeae</taxon>
        <taxon>Ficus</taxon>
    </lineage>
</organism>